<protein>
    <submittedName>
        <fullName evidence="1">Uncharacterized protein</fullName>
    </submittedName>
</protein>
<keyword evidence="2" id="KW-1185">Reference proteome</keyword>
<proteinExistence type="predicted"/>
<dbReference type="Proteomes" id="UP000315289">
    <property type="component" value="Unassembled WGS sequence"/>
</dbReference>
<organism evidence="1 2">
    <name type="scientific">Candidatus Nitrosocosmicus arcticus</name>
    <dbReference type="NCBI Taxonomy" id="2035267"/>
    <lineage>
        <taxon>Archaea</taxon>
        <taxon>Nitrososphaerota</taxon>
        <taxon>Nitrososphaeria</taxon>
        <taxon>Nitrososphaerales</taxon>
        <taxon>Nitrososphaeraceae</taxon>
        <taxon>Candidatus Nitrosocosmicus</taxon>
    </lineage>
</organism>
<comment type="caution">
    <text evidence="1">The sequence shown here is derived from an EMBL/GenBank/DDBJ whole genome shotgun (WGS) entry which is preliminary data.</text>
</comment>
<dbReference type="EMBL" id="VOAH01000003">
    <property type="protein sequence ID" value="TVP41464.1"/>
    <property type="molecule type" value="Genomic_DNA"/>
</dbReference>
<reference evidence="1 2" key="1">
    <citation type="journal article" date="2019" name="Front. Microbiol.">
        <title>Ammonia Oxidation by the Arctic Terrestrial Thaumarchaeote Candidatus Nitrosocosmicus arcticus Is Stimulated by Increasing Temperatures.</title>
        <authorList>
            <person name="Alves R.J.E."/>
            <person name="Kerou M."/>
            <person name="Zappe A."/>
            <person name="Bittner R."/>
            <person name="Abby S.S."/>
            <person name="Schmidt H.A."/>
            <person name="Pfeifer K."/>
            <person name="Schleper C."/>
        </authorList>
    </citation>
    <scope>NUCLEOTIDE SEQUENCE [LARGE SCALE GENOMIC DNA]</scope>
    <source>
        <strain evidence="1 2">Kfb</strain>
    </source>
</reference>
<gene>
    <name evidence="1" type="ORF">NARC_30179</name>
</gene>
<evidence type="ECO:0000313" key="2">
    <source>
        <dbReference type="Proteomes" id="UP000315289"/>
    </source>
</evidence>
<name>A0A557SXX9_9ARCH</name>
<sequence length="68" mass="8020">MCETRFTKNFTRVEPVKHHGLFITFIASRHQNAKYSILTNKLKVLKSNNTHLVSITGKFNYLELLIWK</sequence>
<dbReference type="AlphaFoldDB" id="A0A557SXX9"/>
<accession>A0A557SXX9</accession>
<evidence type="ECO:0000313" key="1">
    <source>
        <dbReference type="EMBL" id="TVP41464.1"/>
    </source>
</evidence>